<comment type="caution">
    <text evidence="2">The sequence shown here is derived from an EMBL/GenBank/DDBJ whole genome shotgun (WGS) entry which is preliminary data.</text>
</comment>
<dbReference type="AlphaFoldDB" id="A0A1Q3EIF2"/>
<sequence>MISKDPVYDKSKRYEQRKQHARLEQAGRDRYTVIGRSDAHRCIRTLHQLRKNSMHVCPKEIYAYEQQVVD</sequence>
<reference evidence="2 3" key="1">
    <citation type="submission" date="2016-08" db="EMBL/GenBank/DDBJ databases">
        <authorList>
            <consortium name="Lentinula edodes genome sequencing consortium"/>
            <person name="Sakamoto Y."/>
            <person name="Nakade K."/>
            <person name="Sato S."/>
            <person name="Yoshida Y."/>
            <person name="Miyazaki K."/>
            <person name="Natsume S."/>
            <person name="Konno N."/>
        </authorList>
    </citation>
    <scope>NUCLEOTIDE SEQUENCE [LARGE SCALE GENOMIC DNA]</scope>
    <source>
        <strain evidence="2 3">NBRC 111202</strain>
    </source>
</reference>
<dbReference type="Proteomes" id="UP000188533">
    <property type="component" value="Unassembled WGS sequence"/>
</dbReference>
<name>A0A1Q3EIF2_LENED</name>
<evidence type="ECO:0000313" key="3">
    <source>
        <dbReference type="Proteomes" id="UP000188533"/>
    </source>
</evidence>
<keyword evidence="3" id="KW-1185">Reference proteome</keyword>
<evidence type="ECO:0000256" key="1">
    <source>
        <dbReference type="SAM" id="MobiDB-lite"/>
    </source>
</evidence>
<organism evidence="2 3">
    <name type="scientific">Lentinula edodes</name>
    <name type="common">Shiitake mushroom</name>
    <name type="synonym">Lentinus edodes</name>
    <dbReference type="NCBI Taxonomy" id="5353"/>
    <lineage>
        <taxon>Eukaryota</taxon>
        <taxon>Fungi</taxon>
        <taxon>Dikarya</taxon>
        <taxon>Basidiomycota</taxon>
        <taxon>Agaricomycotina</taxon>
        <taxon>Agaricomycetes</taxon>
        <taxon>Agaricomycetidae</taxon>
        <taxon>Agaricales</taxon>
        <taxon>Marasmiineae</taxon>
        <taxon>Omphalotaceae</taxon>
        <taxon>Lentinula</taxon>
    </lineage>
</organism>
<reference evidence="2 3" key="2">
    <citation type="submission" date="2017-02" db="EMBL/GenBank/DDBJ databases">
        <title>A genome survey and senescence transcriptome analysis in Lentinula edodes.</title>
        <authorList>
            <person name="Sakamoto Y."/>
            <person name="Nakade K."/>
            <person name="Sato S."/>
            <person name="Yoshida Y."/>
            <person name="Miyazaki K."/>
            <person name="Natsume S."/>
            <person name="Konno N."/>
        </authorList>
    </citation>
    <scope>NUCLEOTIDE SEQUENCE [LARGE SCALE GENOMIC DNA]</scope>
    <source>
        <strain evidence="2 3">NBRC 111202</strain>
    </source>
</reference>
<evidence type="ECO:0000313" key="2">
    <source>
        <dbReference type="EMBL" id="GAW06975.1"/>
    </source>
</evidence>
<accession>A0A1Q3EIF2</accession>
<protein>
    <submittedName>
        <fullName evidence="2">Uncharacterized protein</fullName>
    </submittedName>
</protein>
<gene>
    <name evidence="2" type="ORF">LENED_008934</name>
</gene>
<dbReference type="EMBL" id="BDGU01000371">
    <property type="protein sequence ID" value="GAW06975.1"/>
    <property type="molecule type" value="Genomic_DNA"/>
</dbReference>
<feature type="region of interest" description="Disordered" evidence="1">
    <location>
        <begin position="1"/>
        <end position="22"/>
    </location>
</feature>
<proteinExistence type="predicted"/>